<keyword evidence="4 9" id="KW-0288">FMN</keyword>
<feature type="site" description="Interacts with tRNA; defines subfamily-specific binding signature" evidence="9">
    <location>
        <position position="273"/>
    </location>
</feature>
<keyword evidence="8 9" id="KW-0560">Oxidoreductase</keyword>
<feature type="active site" description="Proton donor" evidence="9 11">
    <location>
        <position position="98"/>
    </location>
</feature>
<feature type="binding site" evidence="12">
    <location>
        <position position="168"/>
    </location>
    <ligand>
        <name>FMN</name>
        <dbReference type="ChEBI" id="CHEBI:58210"/>
    </ligand>
</feature>
<evidence type="ECO:0000313" key="14">
    <source>
        <dbReference type="EMBL" id="ACA86070.1"/>
    </source>
</evidence>
<feature type="site" description="Interacts with tRNA" evidence="9">
    <location>
        <position position="95"/>
    </location>
</feature>
<feature type="binding site" evidence="9 12">
    <location>
        <position position="68"/>
    </location>
    <ligand>
        <name>FMN</name>
        <dbReference type="ChEBI" id="CHEBI:58210"/>
    </ligand>
</feature>
<dbReference type="PIRSF" id="PIRSF006621">
    <property type="entry name" value="Dus"/>
    <property type="match status" value="1"/>
</dbReference>
<dbReference type="NCBIfam" id="NF007838">
    <property type="entry name" value="PRK10550.1"/>
    <property type="match status" value="1"/>
</dbReference>
<evidence type="ECO:0000256" key="11">
    <source>
        <dbReference type="PIRSR" id="PIRSR006621-1"/>
    </source>
</evidence>
<keyword evidence="12" id="KW-0547">Nucleotide-binding</keyword>
<evidence type="ECO:0000259" key="13">
    <source>
        <dbReference type="Pfam" id="PF01207"/>
    </source>
</evidence>
<keyword evidence="3 9" id="KW-0285">Flavoprotein</keyword>
<evidence type="ECO:0000256" key="12">
    <source>
        <dbReference type="PIRSR" id="PIRSR006621-2"/>
    </source>
</evidence>
<evidence type="ECO:0000256" key="4">
    <source>
        <dbReference type="ARBA" id="ARBA00022643"/>
    </source>
</evidence>
<dbReference type="KEGG" id="swd:Swoo_1786"/>
<dbReference type="InterPro" id="IPR035587">
    <property type="entry name" value="DUS-like_FMN-bd"/>
</dbReference>
<evidence type="ECO:0000256" key="7">
    <source>
        <dbReference type="ARBA" id="ARBA00022884"/>
    </source>
</evidence>
<comment type="similarity">
    <text evidence="10">Belongs to the dus family.</text>
</comment>
<dbReference type="EC" id="1.3.1.-" evidence="9"/>
<evidence type="ECO:0000256" key="10">
    <source>
        <dbReference type="PIRNR" id="PIRNR006621"/>
    </source>
</evidence>
<feature type="binding site" evidence="9">
    <location>
        <begin position="199"/>
        <end position="201"/>
    </location>
    <ligand>
        <name>FMN</name>
        <dbReference type="ChEBI" id="CHEBI:58210"/>
    </ligand>
</feature>
<dbReference type="RefSeq" id="WP_012324416.1">
    <property type="nucleotide sequence ID" value="NC_010506.1"/>
</dbReference>
<dbReference type="GO" id="GO:0102262">
    <property type="term" value="F:tRNA-dihydrouridine16 synthase activity"/>
    <property type="evidence" value="ECO:0007669"/>
    <property type="project" value="RHEA"/>
</dbReference>
<dbReference type="PANTHER" id="PTHR11082">
    <property type="entry name" value="TRNA-DIHYDROURIDINE SYNTHASE"/>
    <property type="match status" value="1"/>
</dbReference>
<comment type="cofactor">
    <cofactor evidence="1 9 10 12">
        <name>FMN</name>
        <dbReference type="ChEBI" id="CHEBI:58210"/>
    </cofactor>
</comment>
<feature type="site" description="Interacts with tRNA; defines subfamily-specific binding signature" evidence="9">
    <location>
        <position position="294"/>
    </location>
</feature>
<evidence type="ECO:0000313" key="15">
    <source>
        <dbReference type="Proteomes" id="UP000002168"/>
    </source>
</evidence>
<dbReference type="InterPro" id="IPR018517">
    <property type="entry name" value="tRNA_hU_synthase_CS"/>
</dbReference>
<keyword evidence="2 9" id="KW-0820">tRNA-binding</keyword>
<comment type="caution">
    <text evidence="9">Lacks conserved residue(s) required for the propagation of feature annotation.</text>
</comment>
<dbReference type="PROSITE" id="PS01136">
    <property type="entry name" value="UPF0034"/>
    <property type="match status" value="1"/>
</dbReference>
<accession>B1KNJ3</accession>
<dbReference type="GO" id="GO:0050660">
    <property type="term" value="F:flavin adenine dinucleotide binding"/>
    <property type="evidence" value="ECO:0007669"/>
    <property type="project" value="InterPro"/>
</dbReference>
<dbReference type="Gene3D" id="3.20.20.70">
    <property type="entry name" value="Aldolase class I"/>
    <property type="match status" value="1"/>
</dbReference>
<sequence>MRVILAPMEGVADAPMRSLLTSVGGYDLVISEFIRVVDQLLPEKVFYRLCAELAYGSKTKAGTPVRLQLLGQHPNWMAENAIRAIELGSLGVDLNYGCPAPMVNRSNGGAALLKEPETIYKVTKAVREAVPSSHPVSAKIRLGWDDKSRCVEIAQAIESAGATELTVHARTKEEGYRPPAHWEYINLIREAIAIPVIANGEVWCHQDYLKCQAASGCDDVMIGRGALAVPNLAHVIKTNQVKMPWNQVMQLLVQYSEYEIVSVKEKYYPARIKQWLKFMVKQYPQADTLFAQVRVMKQTQEILALLRSEAENQYL</sequence>
<dbReference type="InterPro" id="IPR042270">
    <property type="entry name" value="DusC_C"/>
</dbReference>
<keyword evidence="7 9" id="KW-0694">RNA-binding</keyword>
<evidence type="ECO:0000256" key="6">
    <source>
        <dbReference type="ARBA" id="ARBA00022857"/>
    </source>
</evidence>
<dbReference type="HOGENOM" id="CLU_013299_0_4_6"/>
<name>B1KNJ3_SHEWM</name>
<dbReference type="InterPro" id="IPR032886">
    <property type="entry name" value="DusC"/>
</dbReference>
<dbReference type="PANTHER" id="PTHR11082:SF26">
    <property type="entry name" value="TRNA-DIHYDROURIDINE(16) SYNTHASE"/>
    <property type="match status" value="1"/>
</dbReference>
<feature type="domain" description="DUS-like FMN-binding" evidence="13">
    <location>
        <begin position="4"/>
        <end position="267"/>
    </location>
</feature>
<keyword evidence="15" id="KW-1185">Reference proteome</keyword>
<dbReference type="CDD" id="cd02801">
    <property type="entry name" value="DUS_like_FMN"/>
    <property type="match status" value="1"/>
</dbReference>
<comment type="catalytic activity">
    <reaction evidence="9">
        <text>5,6-dihydrouridine(16) in tRNA + NAD(+) = uridine(16) in tRNA + NADH + H(+)</text>
        <dbReference type="Rhea" id="RHEA:53380"/>
        <dbReference type="Rhea" id="RHEA-COMP:13543"/>
        <dbReference type="Rhea" id="RHEA-COMP:13544"/>
        <dbReference type="ChEBI" id="CHEBI:15378"/>
        <dbReference type="ChEBI" id="CHEBI:57540"/>
        <dbReference type="ChEBI" id="CHEBI:57945"/>
        <dbReference type="ChEBI" id="CHEBI:65315"/>
        <dbReference type="ChEBI" id="CHEBI:74443"/>
    </reaction>
</comment>
<evidence type="ECO:0000256" key="8">
    <source>
        <dbReference type="ARBA" id="ARBA00023002"/>
    </source>
</evidence>
<dbReference type="Gene3D" id="1.20.225.30">
    <property type="entry name" value="Dihydrouridine synthase, C-terminal recognition domain"/>
    <property type="match status" value="1"/>
</dbReference>
<feature type="binding site" evidence="9 12">
    <location>
        <position position="139"/>
    </location>
    <ligand>
        <name>FMN</name>
        <dbReference type="ChEBI" id="CHEBI:58210"/>
    </ligand>
</feature>
<evidence type="ECO:0000256" key="2">
    <source>
        <dbReference type="ARBA" id="ARBA00022555"/>
    </source>
</evidence>
<dbReference type="AlphaFoldDB" id="B1KNJ3"/>
<dbReference type="GO" id="GO:0000049">
    <property type="term" value="F:tRNA binding"/>
    <property type="evidence" value="ECO:0007669"/>
    <property type="project" value="UniProtKB-UniRule"/>
</dbReference>
<gene>
    <name evidence="9" type="primary">dusC</name>
    <name evidence="14" type="ordered locus">Swoo_1786</name>
</gene>
<dbReference type="HAMAP" id="MF_02043">
    <property type="entry name" value="DusC_subfam"/>
    <property type="match status" value="1"/>
</dbReference>
<evidence type="ECO:0000256" key="1">
    <source>
        <dbReference type="ARBA" id="ARBA00001917"/>
    </source>
</evidence>
<evidence type="ECO:0000256" key="3">
    <source>
        <dbReference type="ARBA" id="ARBA00022630"/>
    </source>
</evidence>
<keyword evidence="5 9" id="KW-0819">tRNA processing</keyword>
<protein>
    <recommendedName>
        <fullName evidence="9">tRNA-dihydrouridine(16) synthase</fullName>
        <ecNumber evidence="9">1.3.1.-</ecNumber>
    </recommendedName>
    <alternativeName>
        <fullName evidence="9">U16-specific dihydrouridine synthase</fullName>
        <shortName evidence="9">U16-specific Dus</shortName>
    </alternativeName>
    <alternativeName>
        <fullName evidence="9">tRNA-dihydrouridine synthase C</fullName>
    </alternativeName>
</protein>
<dbReference type="InterPro" id="IPR001269">
    <property type="entry name" value="DUS_fam"/>
</dbReference>
<dbReference type="GO" id="GO:0010181">
    <property type="term" value="F:FMN binding"/>
    <property type="evidence" value="ECO:0007669"/>
    <property type="project" value="UniProtKB-UniRule"/>
</dbReference>
<feature type="site" description="Interacts with tRNA; defines subfamily-specific binding signature" evidence="9">
    <location>
        <position position="271"/>
    </location>
</feature>
<feature type="site" description="Interacts with tRNA; defines subfamily-specific binding signature" evidence="9">
    <location>
        <position position="35"/>
    </location>
</feature>
<evidence type="ECO:0000256" key="5">
    <source>
        <dbReference type="ARBA" id="ARBA00022694"/>
    </source>
</evidence>
<feature type="site" description="Interacts with tRNA" evidence="9">
    <location>
        <position position="176"/>
    </location>
</feature>
<keyword evidence="6 9" id="KW-0521">NADP</keyword>
<comment type="function">
    <text evidence="9">Catalyzes the synthesis of 5,6-dihydrouridine (D), a modified base found in the D-loop of most tRNAs, via the reduction of the C5-C6 double bond in target uridines. Specifically modifies U16 in tRNAs.</text>
</comment>
<dbReference type="Pfam" id="PF01207">
    <property type="entry name" value="Dus"/>
    <property type="match status" value="1"/>
</dbReference>
<organism evidence="14 15">
    <name type="scientific">Shewanella woodyi (strain ATCC 51908 / MS32)</name>
    <dbReference type="NCBI Taxonomy" id="392500"/>
    <lineage>
        <taxon>Bacteria</taxon>
        <taxon>Pseudomonadati</taxon>
        <taxon>Pseudomonadota</taxon>
        <taxon>Gammaproteobacteria</taxon>
        <taxon>Alteromonadales</taxon>
        <taxon>Shewanellaceae</taxon>
        <taxon>Shewanella</taxon>
    </lineage>
</organism>
<evidence type="ECO:0000256" key="9">
    <source>
        <dbReference type="HAMAP-Rule" id="MF_02043"/>
    </source>
</evidence>
<dbReference type="EMBL" id="CP000961">
    <property type="protein sequence ID" value="ACA86070.1"/>
    <property type="molecule type" value="Genomic_DNA"/>
</dbReference>
<dbReference type="InterPro" id="IPR013785">
    <property type="entry name" value="Aldolase_TIM"/>
</dbReference>
<feature type="binding site" evidence="9 12">
    <location>
        <begin position="223"/>
        <end position="224"/>
    </location>
    <ligand>
        <name>FMN</name>
        <dbReference type="ChEBI" id="CHEBI:58210"/>
    </ligand>
</feature>
<dbReference type="STRING" id="392500.Swoo_1786"/>
<reference evidence="14 15" key="1">
    <citation type="submission" date="2008-02" db="EMBL/GenBank/DDBJ databases">
        <title>Complete sequence of Shewanella woodyi ATCC 51908.</title>
        <authorList>
            <consortium name="US DOE Joint Genome Institute"/>
            <person name="Copeland A."/>
            <person name="Lucas S."/>
            <person name="Lapidus A."/>
            <person name="Glavina del Rio T."/>
            <person name="Dalin E."/>
            <person name="Tice H."/>
            <person name="Bruce D."/>
            <person name="Goodwin L."/>
            <person name="Pitluck S."/>
            <person name="Sims D."/>
            <person name="Brettin T."/>
            <person name="Detter J.C."/>
            <person name="Han C."/>
            <person name="Kuske C.R."/>
            <person name="Schmutz J."/>
            <person name="Larimer F."/>
            <person name="Land M."/>
            <person name="Hauser L."/>
            <person name="Kyrpides N."/>
            <person name="Lykidis A."/>
            <person name="Zhao J.-S."/>
            <person name="Richardson P."/>
        </authorList>
    </citation>
    <scope>NUCLEOTIDE SEQUENCE [LARGE SCALE GENOMIC DNA]</scope>
    <source>
        <strain evidence="15">ATCC 51908 / MS32</strain>
    </source>
</reference>
<comment type="catalytic activity">
    <reaction evidence="9">
        <text>5,6-dihydrouridine(16) in tRNA + NADP(+) = uridine(16) in tRNA + NADPH + H(+)</text>
        <dbReference type="Rhea" id="RHEA:53376"/>
        <dbReference type="Rhea" id="RHEA-COMP:13543"/>
        <dbReference type="Rhea" id="RHEA-COMP:13544"/>
        <dbReference type="ChEBI" id="CHEBI:15378"/>
        <dbReference type="ChEBI" id="CHEBI:57783"/>
        <dbReference type="ChEBI" id="CHEBI:58349"/>
        <dbReference type="ChEBI" id="CHEBI:65315"/>
        <dbReference type="ChEBI" id="CHEBI:74443"/>
    </reaction>
</comment>
<dbReference type="SUPFAM" id="SSF51395">
    <property type="entry name" value="FMN-linked oxidoreductases"/>
    <property type="match status" value="1"/>
</dbReference>
<comment type="similarity">
    <text evidence="9">Belongs to the Dus family. DusC subfamily.</text>
</comment>
<proteinExistence type="inferred from homology"/>
<dbReference type="Proteomes" id="UP000002168">
    <property type="component" value="Chromosome"/>
</dbReference>
<dbReference type="eggNOG" id="COG0042">
    <property type="taxonomic scope" value="Bacteria"/>
</dbReference>